<protein>
    <submittedName>
        <fullName evidence="1">Uncharacterized protein</fullName>
    </submittedName>
</protein>
<evidence type="ECO:0000313" key="1">
    <source>
        <dbReference type="EMBL" id="RRT59372.1"/>
    </source>
</evidence>
<dbReference type="Gene3D" id="1.20.1440.340">
    <property type="match status" value="1"/>
</dbReference>
<dbReference type="EMBL" id="AMZH03008240">
    <property type="protein sequence ID" value="RRT59372.1"/>
    <property type="molecule type" value="Genomic_DNA"/>
</dbReference>
<sequence>MNNVSVSFFYFRYEALYAKRLPECINGKTFLKNYDDHNDTVTVIDPNRTYGVKSPTKHPIYENFRVEAFKSLLTAAKTDEQLSSLGELMYQVHLCTPSASYSGFCK</sequence>
<proteinExistence type="predicted"/>
<gene>
    <name evidence="1" type="ORF">B296_00045881</name>
</gene>
<dbReference type="SUPFAM" id="SSF55060">
    <property type="entry name" value="GHMP Kinase, C-terminal domain"/>
    <property type="match status" value="1"/>
</dbReference>
<name>A0A426Z5X4_ENSVE</name>
<dbReference type="AlphaFoldDB" id="A0A426Z5X4"/>
<evidence type="ECO:0000313" key="2">
    <source>
        <dbReference type="Proteomes" id="UP000287651"/>
    </source>
</evidence>
<reference evidence="1 2" key="1">
    <citation type="journal article" date="2014" name="Agronomy (Basel)">
        <title>A Draft Genome Sequence for Ensete ventricosum, the Drought-Tolerant Tree Against Hunger.</title>
        <authorList>
            <person name="Harrison J."/>
            <person name="Moore K.A."/>
            <person name="Paszkiewicz K."/>
            <person name="Jones T."/>
            <person name="Grant M."/>
            <person name="Ambacheew D."/>
            <person name="Muzemil S."/>
            <person name="Studholme D.J."/>
        </authorList>
    </citation>
    <scope>NUCLEOTIDE SEQUENCE [LARGE SCALE GENOMIC DNA]</scope>
</reference>
<comment type="caution">
    <text evidence="1">The sequence shown here is derived from an EMBL/GenBank/DDBJ whole genome shotgun (WGS) entry which is preliminary data.</text>
</comment>
<dbReference type="Proteomes" id="UP000287651">
    <property type="component" value="Unassembled WGS sequence"/>
</dbReference>
<accession>A0A426Z5X4</accession>
<dbReference type="InterPro" id="IPR036554">
    <property type="entry name" value="GHMP_kinase_C_sf"/>
</dbReference>
<organism evidence="1 2">
    <name type="scientific">Ensete ventricosum</name>
    <name type="common">Abyssinian banana</name>
    <name type="synonym">Musa ensete</name>
    <dbReference type="NCBI Taxonomy" id="4639"/>
    <lineage>
        <taxon>Eukaryota</taxon>
        <taxon>Viridiplantae</taxon>
        <taxon>Streptophyta</taxon>
        <taxon>Embryophyta</taxon>
        <taxon>Tracheophyta</taxon>
        <taxon>Spermatophyta</taxon>
        <taxon>Magnoliopsida</taxon>
        <taxon>Liliopsida</taxon>
        <taxon>Zingiberales</taxon>
        <taxon>Musaceae</taxon>
        <taxon>Ensete</taxon>
    </lineage>
</organism>